<dbReference type="NCBIfam" id="TIGR03359">
    <property type="entry name" value="VI_chp_6"/>
    <property type="match status" value="1"/>
</dbReference>
<sequence length="593" mass="67597">MSSNPYFENEQKYLRELAREVAIEKPHLVDLLSSPLQDPDGARLMEGVAYLSGNLREQLDRQFSELTSSLVNMLWPAYARPFPSMTIVEYQVDTHVLDQASKVSAGHPFVARPLYVQGDNPNSDSLHQCRFSQCRDLWLLPAKISQVQQEAASIEITFQLDKPRVLAEIGLDKLRIHLNGATYTTNQLFYLLSHKIKNVTLLAEHHRLPLDNFAAIPVGFKKEDALLPYPKNSYDGYRILQEYFCFPEAFMFMDFKGLDDLPLALNTDSFKLVINFDCEIPDAVMIRDDSIKLNCVPIANLFTIDSEAIDLTGKNDDYVLSASYRTPLCYDIFSVNQVQGLRYPQNGTPYAVNYTAFESFHHQSHNLKNKNHGYYRLKINHAKEDIGYSHTMSFVRDSETKLQNCEETVSVSLNCTNRNVASRLSTHAISLDKACVPDGVVSASNLFKPSMPLYPLLGQTLYWSELTNLSLNYQSLLNLTSLKQILQLYDLPAVFHRQTARQSQQCLDALIGLQTTPIEHSYRGLPVRGLKTTLTVRQSAFLSEGSLYLFCTVIAQFFALYTSVNMFHELEVFNIDNKETYRWPAQINQQTLR</sequence>
<dbReference type="PANTHER" id="PTHR35370">
    <property type="entry name" value="CYTOPLASMIC PROTEIN-RELATED-RELATED"/>
    <property type="match status" value="1"/>
</dbReference>
<keyword evidence="2" id="KW-1185">Reference proteome</keyword>
<gene>
    <name evidence="1" type="ORF">A3Q29_08860</name>
</gene>
<dbReference type="PANTHER" id="PTHR35370:SF1">
    <property type="entry name" value="TYPE VI SECRETION SYSTEM COMPONENT TSSF1"/>
    <property type="match status" value="1"/>
</dbReference>
<dbReference type="AlphaFoldDB" id="A0A1S1HP05"/>
<comment type="caution">
    <text evidence="1">The sequence shown here is derived from an EMBL/GenBank/DDBJ whole genome shotgun (WGS) entry which is preliminary data.</text>
</comment>
<proteinExistence type="predicted"/>
<dbReference type="RefSeq" id="WP_070929530.1">
    <property type="nucleotide sequence ID" value="NZ_CANMXG010000013.1"/>
</dbReference>
<dbReference type="OrthoDB" id="9763676at2"/>
<evidence type="ECO:0000313" key="1">
    <source>
        <dbReference type="EMBL" id="OHT23023.1"/>
    </source>
</evidence>
<reference evidence="1 2" key="1">
    <citation type="submission" date="2016-03" db="EMBL/GenBank/DDBJ databases">
        <title>Genome sequence of Providencia stuartii strain, isolated from the salivary glands of larval Lucilia sericata.</title>
        <authorList>
            <person name="Yuan Y."/>
            <person name="Zhang Y."/>
            <person name="Fu S."/>
            <person name="Crippen T.L."/>
            <person name="Visi D."/>
            <person name="Benbow M.E."/>
            <person name="Allen M."/>
            <person name="Tomberlin J.K."/>
            <person name="Sze S.-H."/>
            <person name="Tarone A.M."/>
        </authorList>
    </citation>
    <scope>NUCLEOTIDE SEQUENCE [LARGE SCALE GENOMIC DNA]</scope>
    <source>
        <strain evidence="1 2">Crippen</strain>
    </source>
</reference>
<dbReference type="Proteomes" id="UP000179588">
    <property type="component" value="Unassembled WGS sequence"/>
</dbReference>
<organism evidence="1 2">
    <name type="scientific">Providencia stuartii</name>
    <dbReference type="NCBI Taxonomy" id="588"/>
    <lineage>
        <taxon>Bacteria</taxon>
        <taxon>Pseudomonadati</taxon>
        <taxon>Pseudomonadota</taxon>
        <taxon>Gammaproteobacteria</taxon>
        <taxon>Enterobacterales</taxon>
        <taxon>Morganellaceae</taxon>
        <taxon>Providencia</taxon>
    </lineage>
</organism>
<dbReference type="PIRSF" id="PIRSF028304">
    <property type="entry name" value="UCP028304"/>
    <property type="match status" value="1"/>
</dbReference>
<evidence type="ECO:0000313" key="2">
    <source>
        <dbReference type="Proteomes" id="UP000179588"/>
    </source>
</evidence>
<dbReference type="EMBL" id="LVIE01000201">
    <property type="protein sequence ID" value="OHT23023.1"/>
    <property type="molecule type" value="Genomic_DNA"/>
</dbReference>
<dbReference type="Pfam" id="PF05947">
    <property type="entry name" value="T6SS_TssF"/>
    <property type="match status" value="1"/>
</dbReference>
<dbReference type="GeneID" id="92277286"/>
<dbReference type="InterPro" id="IPR010272">
    <property type="entry name" value="T6SS_TssF"/>
</dbReference>
<protein>
    <submittedName>
        <fullName evidence="1">Type VI secretion protein</fullName>
    </submittedName>
</protein>
<accession>A0A1S1HP05</accession>
<name>A0A1S1HP05_PROST</name>